<evidence type="ECO:0000313" key="3">
    <source>
        <dbReference type="Proteomes" id="UP000523196"/>
    </source>
</evidence>
<accession>A0A7W3TNF5</accession>
<dbReference type="RefSeq" id="WP_182688342.1">
    <property type="nucleotide sequence ID" value="NZ_JACHTF010000016.1"/>
</dbReference>
<dbReference type="EMBL" id="JACHTF010000016">
    <property type="protein sequence ID" value="MBB1061565.1"/>
    <property type="molecule type" value="Genomic_DNA"/>
</dbReference>
<keyword evidence="1" id="KW-1133">Transmembrane helix</keyword>
<feature type="transmembrane region" description="Helical" evidence="1">
    <location>
        <begin position="31"/>
        <end position="50"/>
    </location>
</feature>
<sequence length="106" mass="11307">MSSVIRPTQTPSPVPVAGAWRALLAWLGEGAWMLAALVLAVALVAFFVLVVELPTIEGSFGDALTTPVNLARIAVLASAAWLWSYIHRAIRQVPARAGRPRVPPVD</sequence>
<protein>
    <submittedName>
        <fullName evidence="2">Uncharacterized protein</fullName>
    </submittedName>
</protein>
<keyword evidence="1" id="KW-0812">Transmembrane</keyword>
<evidence type="ECO:0000256" key="1">
    <source>
        <dbReference type="SAM" id="Phobius"/>
    </source>
</evidence>
<gene>
    <name evidence="2" type="ORF">H4F98_13410</name>
</gene>
<reference evidence="2 3" key="1">
    <citation type="submission" date="2020-08" db="EMBL/GenBank/DDBJ databases">
        <authorList>
            <person name="Xu S."/>
            <person name="Li A."/>
        </authorList>
    </citation>
    <scope>NUCLEOTIDE SEQUENCE [LARGE SCALE GENOMIC DNA]</scope>
    <source>
        <strain evidence="2 3">119BY6-57</strain>
    </source>
</reference>
<dbReference type="AlphaFoldDB" id="A0A7W3TNF5"/>
<name>A0A7W3TNF5_9GAMM</name>
<keyword evidence="1" id="KW-0472">Membrane</keyword>
<evidence type="ECO:0000313" key="2">
    <source>
        <dbReference type="EMBL" id="MBB1061565.1"/>
    </source>
</evidence>
<feature type="transmembrane region" description="Helical" evidence="1">
    <location>
        <begin position="70"/>
        <end position="86"/>
    </location>
</feature>
<dbReference type="Proteomes" id="UP000523196">
    <property type="component" value="Unassembled WGS sequence"/>
</dbReference>
<proteinExistence type="predicted"/>
<comment type="caution">
    <text evidence="2">The sequence shown here is derived from an EMBL/GenBank/DDBJ whole genome shotgun (WGS) entry which is preliminary data.</text>
</comment>
<organism evidence="2 3">
    <name type="scientific">Marilutibacter spongiae</name>
    <dbReference type="NCBI Taxonomy" id="2025720"/>
    <lineage>
        <taxon>Bacteria</taxon>
        <taxon>Pseudomonadati</taxon>
        <taxon>Pseudomonadota</taxon>
        <taxon>Gammaproteobacteria</taxon>
        <taxon>Lysobacterales</taxon>
        <taxon>Lysobacteraceae</taxon>
        <taxon>Marilutibacter</taxon>
    </lineage>
</organism>
<keyword evidence="3" id="KW-1185">Reference proteome</keyword>